<dbReference type="InParanoid" id="A0A7J7CW61"/>
<dbReference type="Proteomes" id="UP000593562">
    <property type="component" value="Unassembled WGS sequence"/>
</dbReference>
<gene>
    <name evidence="2" type="ORF">HS088_TW13G01217</name>
</gene>
<keyword evidence="3" id="KW-1185">Reference proteome</keyword>
<keyword evidence="1" id="KW-0472">Membrane</keyword>
<accession>A0A7J7CW61</accession>
<dbReference type="OrthoDB" id="680761at2759"/>
<evidence type="ECO:0000313" key="3">
    <source>
        <dbReference type="Proteomes" id="UP000593562"/>
    </source>
</evidence>
<dbReference type="PANTHER" id="PTHR35997:SF6">
    <property type="entry name" value="COTTON FIBER PROTEIN"/>
    <property type="match status" value="1"/>
</dbReference>
<keyword evidence="1" id="KW-1133">Transmembrane helix</keyword>
<keyword evidence="1" id="KW-0812">Transmembrane</keyword>
<evidence type="ECO:0000313" key="2">
    <source>
        <dbReference type="EMBL" id="KAF5738321.1"/>
    </source>
</evidence>
<sequence length="217" mass="25813">MTKMPVDPKQDYYPIKTHKGMSFFGFIFSIVVYISIFHTFKLSPSNLFNNTKFWFFISNTLILIIYLDYGAFSSSKNNNQDLYEEFVRRTSQPRRSTVAPSLDVEDVEEIKEVITSENNAQLVQEKKRENEIEDKKHRRSKSERIKRVNFDESKNVIIRSSSEIAEKLDELPSWQKEGEENEFSNMSNEELNRRVEEFIQRFNRQIRLQRGQNFGIE</sequence>
<comment type="caution">
    <text evidence="2">The sequence shown here is derived from an EMBL/GenBank/DDBJ whole genome shotgun (WGS) entry which is preliminary data.</text>
</comment>
<dbReference type="PANTHER" id="PTHR35997">
    <property type="entry name" value="COTTON FIBER PROTEIN-RELATED"/>
    <property type="match status" value="1"/>
</dbReference>
<organism evidence="2 3">
    <name type="scientific">Tripterygium wilfordii</name>
    <name type="common">Thunder God vine</name>
    <dbReference type="NCBI Taxonomy" id="458696"/>
    <lineage>
        <taxon>Eukaryota</taxon>
        <taxon>Viridiplantae</taxon>
        <taxon>Streptophyta</taxon>
        <taxon>Embryophyta</taxon>
        <taxon>Tracheophyta</taxon>
        <taxon>Spermatophyta</taxon>
        <taxon>Magnoliopsida</taxon>
        <taxon>eudicotyledons</taxon>
        <taxon>Gunneridae</taxon>
        <taxon>Pentapetalae</taxon>
        <taxon>rosids</taxon>
        <taxon>fabids</taxon>
        <taxon>Celastrales</taxon>
        <taxon>Celastraceae</taxon>
        <taxon>Tripterygium</taxon>
    </lineage>
</organism>
<evidence type="ECO:0000256" key="1">
    <source>
        <dbReference type="SAM" id="Phobius"/>
    </source>
</evidence>
<proteinExistence type="predicted"/>
<feature type="transmembrane region" description="Helical" evidence="1">
    <location>
        <begin position="21"/>
        <end position="41"/>
    </location>
</feature>
<feature type="transmembrane region" description="Helical" evidence="1">
    <location>
        <begin position="53"/>
        <end position="72"/>
    </location>
</feature>
<protein>
    <submittedName>
        <fullName evidence="2">Uncharacterized protein</fullName>
    </submittedName>
</protein>
<dbReference type="Pfam" id="PF05553">
    <property type="entry name" value="DUF761"/>
    <property type="match status" value="1"/>
</dbReference>
<dbReference type="EMBL" id="JAAARO010000013">
    <property type="protein sequence ID" value="KAF5738321.1"/>
    <property type="molecule type" value="Genomic_DNA"/>
</dbReference>
<dbReference type="InterPro" id="IPR008480">
    <property type="entry name" value="DUF761_pln"/>
</dbReference>
<name>A0A7J7CW61_TRIWF</name>
<dbReference type="AlphaFoldDB" id="A0A7J7CW61"/>
<reference evidence="2 3" key="1">
    <citation type="journal article" date="2020" name="Nat. Commun.">
        <title>Genome of Tripterygium wilfordii and identification of cytochrome P450 involved in triptolide biosynthesis.</title>
        <authorList>
            <person name="Tu L."/>
            <person name="Su P."/>
            <person name="Zhang Z."/>
            <person name="Gao L."/>
            <person name="Wang J."/>
            <person name="Hu T."/>
            <person name="Zhou J."/>
            <person name="Zhang Y."/>
            <person name="Zhao Y."/>
            <person name="Liu Y."/>
            <person name="Song Y."/>
            <person name="Tong Y."/>
            <person name="Lu Y."/>
            <person name="Yang J."/>
            <person name="Xu C."/>
            <person name="Jia M."/>
            <person name="Peters R.J."/>
            <person name="Huang L."/>
            <person name="Gao W."/>
        </authorList>
    </citation>
    <scope>NUCLEOTIDE SEQUENCE [LARGE SCALE GENOMIC DNA]</scope>
    <source>
        <strain evidence="3">cv. XIE 37</strain>
        <tissue evidence="2">Leaf</tissue>
    </source>
</reference>